<gene>
    <name evidence="1" type="ORF">EmuJ_001074600</name>
</gene>
<organism evidence="1 2">
    <name type="scientific">Echinococcus multilocularis</name>
    <name type="common">Fox tapeworm</name>
    <dbReference type="NCBI Taxonomy" id="6211"/>
    <lineage>
        <taxon>Eukaryota</taxon>
        <taxon>Metazoa</taxon>
        <taxon>Spiralia</taxon>
        <taxon>Lophotrochozoa</taxon>
        <taxon>Platyhelminthes</taxon>
        <taxon>Cestoda</taxon>
        <taxon>Eucestoda</taxon>
        <taxon>Cyclophyllidea</taxon>
        <taxon>Taeniidae</taxon>
        <taxon>Echinococcus</taxon>
    </lineage>
</organism>
<keyword evidence="2" id="KW-1185">Reference proteome</keyword>
<sequence length="98" mass="11083">MLHLVYFERCLKDNKLEIGTWCYSIPLSGEAALLPFFPISFHNCMNVSNKAAAPRTSILGCFLLCQRSKLRFLQILTNPSRDVFSRAPRCFSGGRLLA</sequence>
<proteinExistence type="predicted"/>
<evidence type="ECO:0000313" key="1">
    <source>
        <dbReference type="EMBL" id="CDS43019.1"/>
    </source>
</evidence>
<protein>
    <submittedName>
        <fullName evidence="1">Expressed protein</fullName>
    </submittedName>
</protein>
<name>A0A068YLG1_ECHMU</name>
<dbReference type="AlphaFoldDB" id="A0A068YLG1"/>
<dbReference type="EMBL" id="LN902842">
    <property type="protein sequence ID" value="CDS43019.1"/>
    <property type="molecule type" value="Genomic_DNA"/>
</dbReference>
<reference evidence="1" key="1">
    <citation type="journal article" date="2013" name="Nature">
        <title>The genomes of four tapeworm species reveal adaptations to parasitism.</title>
        <authorList>
            <person name="Tsai I.J."/>
            <person name="Zarowiecki M."/>
            <person name="Holroyd N."/>
            <person name="Garciarrubio A."/>
            <person name="Sanchez-Flores A."/>
            <person name="Brooks K.L."/>
            <person name="Tracey A."/>
            <person name="Bobes R.J."/>
            <person name="Fragoso G."/>
            <person name="Sciutto E."/>
            <person name="Aslett M."/>
            <person name="Beasley H."/>
            <person name="Bennett H.M."/>
            <person name="Cai J."/>
            <person name="Camicia F."/>
            <person name="Clark R."/>
            <person name="Cucher M."/>
            <person name="De Silva N."/>
            <person name="Day T.A."/>
            <person name="Deplazes P."/>
            <person name="Estrada K."/>
            <person name="Fernandez C."/>
            <person name="Holland P.W."/>
            <person name="Hou J."/>
            <person name="Hu S."/>
            <person name="Huckvale T."/>
            <person name="Hung S.S."/>
            <person name="Kamenetzky L."/>
            <person name="Keane J.A."/>
            <person name="Kiss F."/>
            <person name="Koziol U."/>
            <person name="Lambert O."/>
            <person name="Liu K."/>
            <person name="Luo X."/>
            <person name="Luo Y."/>
            <person name="Macchiaroli N."/>
            <person name="Nichol S."/>
            <person name="Paps J."/>
            <person name="Parkinson J."/>
            <person name="Pouchkina-Stantcheva N."/>
            <person name="Riddiford N."/>
            <person name="Rosenzvit M."/>
            <person name="Salinas G."/>
            <person name="Wasmuth J.D."/>
            <person name="Zamanian M."/>
            <person name="Zheng Y."/>
            <person name="Cai X."/>
            <person name="Soberon X."/>
            <person name="Olson P.D."/>
            <person name="Laclette J.P."/>
            <person name="Brehm K."/>
            <person name="Berriman M."/>
            <person name="Garciarrubio A."/>
            <person name="Bobes R.J."/>
            <person name="Fragoso G."/>
            <person name="Sanchez-Flores A."/>
            <person name="Estrada K."/>
            <person name="Cevallos M.A."/>
            <person name="Morett E."/>
            <person name="Gonzalez V."/>
            <person name="Portillo T."/>
            <person name="Ochoa-Leyva A."/>
            <person name="Jose M.V."/>
            <person name="Sciutto E."/>
            <person name="Landa A."/>
            <person name="Jimenez L."/>
            <person name="Valdes V."/>
            <person name="Carrero J.C."/>
            <person name="Larralde C."/>
            <person name="Morales-Montor J."/>
            <person name="Limon-Lason J."/>
            <person name="Soberon X."/>
            <person name="Laclette J.P."/>
        </authorList>
    </citation>
    <scope>NUCLEOTIDE SEQUENCE [LARGE SCALE GENOMIC DNA]</scope>
</reference>
<accession>A0A068YLG1</accession>
<evidence type="ECO:0000313" key="2">
    <source>
        <dbReference type="Proteomes" id="UP000017246"/>
    </source>
</evidence>
<dbReference type="Proteomes" id="UP000017246">
    <property type="component" value="Unassembled WGS sequence"/>
</dbReference>
<reference evidence="1" key="2">
    <citation type="submission" date="2015-11" db="EMBL/GenBank/DDBJ databases">
        <authorList>
            <person name="Zhang Y."/>
            <person name="Guo Z."/>
        </authorList>
    </citation>
    <scope>NUCLEOTIDE SEQUENCE</scope>
</reference>